<dbReference type="Proteomes" id="UP000050554">
    <property type="component" value="Unassembled WGS sequence"/>
</dbReference>
<organism evidence="2 3">
    <name type="scientific">Pseudomonas syringae pv. ribicola</name>
    <dbReference type="NCBI Taxonomy" id="55398"/>
    <lineage>
        <taxon>Bacteria</taxon>
        <taxon>Pseudomonadati</taxon>
        <taxon>Pseudomonadota</taxon>
        <taxon>Gammaproteobacteria</taxon>
        <taxon>Pseudomonadales</taxon>
        <taxon>Pseudomonadaceae</taxon>
        <taxon>Pseudomonas</taxon>
    </lineage>
</organism>
<name>A0A0P9YBD1_PSESI</name>
<gene>
    <name evidence="2" type="ORF">ALO47_01454</name>
</gene>
<dbReference type="SUPFAM" id="SSF48179">
    <property type="entry name" value="6-phosphogluconate dehydrogenase C-terminal domain-like"/>
    <property type="match status" value="1"/>
</dbReference>
<reference evidence="2 3" key="1">
    <citation type="submission" date="2015-09" db="EMBL/GenBank/DDBJ databases">
        <title>Genome announcement of multiple Pseudomonas syringae strains.</title>
        <authorList>
            <person name="Thakur S."/>
            <person name="Wang P.W."/>
            <person name="Gong Y."/>
            <person name="Weir B.S."/>
            <person name="Guttman D.S."/>
        </authorList>
    </citation>
    <scope>NUCLEOTIDE SEQUENCE [LARGE SCALE GENOMIC DNA]</scope>
    <source>
        <strain evidence="2 3">ICMP3882</strain>
    </source>
</reference>
<evidence type="ECO:0000313" key="3">
    <source>
        <dbReference type="Proteomes" id="UP000050554"/>
    </source>
</evidence>
<comment type="caution">
    <text evidence="2">The sequence shown here is derived from an EMBL/GenBank/DDBJ whole genome shotgun (WGS) entry which is preliminary data.</text>
</comment>
<dbReference type="InterPro" id="IPR013328">
    <property type="entry name" value="6PGD_dom2"/>
</dbReference>
<protein>
    <submittedName>
        <fullName evidence="2">D-mannonate oxidoreductase</fullName>
    </submittedName>
</protein>
<sequence length="101" mass="10849">MIVDQGNLERASLVVAAWALYLKGKDENGAVYSIPDPRADFCKGLVADDALITERLLQVEEIFGLAIAQSAPFVAAFEQNLADLRTLGVSGTLEKLLAKSL</sequence>
<dbReference type="InterPro" id="IPR008927">
    <property type="entry name" value="6-PGluconate_DH-like_C_sf"/>
</dbReference>
<dbReference type="AlphaFoldDB" id="A0A0P9YBD1"/>
<dbReference type="Gene3D" id="1.10.1040.10">
    <property type="entry name" value="N-(1-d-carboxylethyl)-l-norvaline Dehydrogenase, domain 2"/>
    <property type="match status" value="1"/>
</dbReference>
<dbReference type="EMBL" id="LJRF01000205">
    <property type="protein sequence ID" value="KPY42659.1"/>
    <property type="molecule type" value="Genomic_DNA"/>
</dbReference>
<evidence type="ECO:0000313" key="2">
    <source>
        <dbReference type="EMBL" id="KPY42659.1"/>
    </source>
</evidence>
<keyword evidence="1" id="KW-0560">Oxidoreductase</keyword>
<proteinExistence type="predicted"/>
<dbReference type="PATRIC" id="fig|55398.3.peg.1823"/>
<evidence type="ECO:0000256" key="1">
    <source>
        <dbReference type="ARBA" id="ARBA00023002"/>
    </source>
</evidence>
<accession>A0A0P9YBD1</accession>
<dbReference type="GO" id="GO:0016491">
    <property type="term" value="F:oxidoreductase activity"/>
    <property type="evidence" value="ECO:0007669"/>
    <property type="project" value="UniProtKB-KW"/>
</dbReference>